<keyword evidence="6" id="KW-1185">Reference proteome</keyword>
<keyword evidence="1" id="KW-0489">Methyltransferase</keyword>
<name>A0A2H1FFR7_9ARCH</name>
<dbReference type="GO" id="GO:0035657">
    <property type="term" value="C:eRF1 methyltransferase complex"/>
    <property type="evidence" value="ECO:0007669"/>
    <property type="project" value="TreeGrafter"/>
</dbReference>
<dbReference type="InterPro" id="IPR029063">
    <property type="entry name" value="SAM-dependent_MTases_sf"/>
</dbReference>
<evidence type="ECO:0000313" key="6">
    <source>
        <dbReference type="Proteomes" id="UP000230607"/>
    </source>
</evidence>
<proteinExistence type="predicted"/>
<evidence type="ECO:0000256" key="3">
    <source>
        <dbReference type="ARBA" id="ARBA00022691"/>
    </source>
</evidence>
<keyword evidence="2" id="KW-0808">Transferase</keyword>
<keyword evidence="3" id="KW-0949">S-adenosyl-L-methionine</keyword>
<sequence>MQKESSNYYVPAEDSIFFSDYLKNKTGKSALDIGTGSGILADTLSKNFTLVVATDINIAALVKTHATIDNCICCNAADALNTSFDLIVCNLPYLPSDKLFDPAVDGLHDGIEIPSMIIKSASQRIEKSGKMVFLTSSLAKYDSLIQLSTSLGFDVKIAAKKKLFYEELIVIECTRNKP</sequence>
<evidence type="ECO:0000259" key="4">
    <source>
        <dbReference type="Pfam" id="PF05175"/>
    </source>
</evidence>
<dbReference type="GO" id="GO:0008276">
    <property type="term" value="F:protein methyltransferase activity"/>
    <property type="evidence" value="ECO:0007669"/>
    <property type="project" value="TreeGrafter"/>
</dbReference>
<evidence type="ECO:0000256" key="1">
    <source>
        <dbReference type="ARBA" id="ARBA00022603"/>
    </source>
</evidence>
<dbReference type="Pfam" id="PF05175">
    <property type="entry name" value="MTS"/>
    <property type="match status" value="1"/>
</dbReference>
<dbReference type="EMBL" id="LT841358">
    <property type="protein sequence ID" value="SMH71598.1"/>
    <property type="molecule type" value="Genomic_DNA"/>
</dbReference>
<dbReference type="PANTHER" id="PTHR45875:SF1">
    <property type="entry name" value="METHYLTRANSFERASE N6AMT1"/>
    <property type="match status" value="1"/>
</dbReference>
<dbReference type="GO" id="GO:0008757">
    <property type="term" value="F:S-adenosylmethionine-dependent methyltransferase activity"/>
    <property type="evidence" value="ECO:0007669"/>
    <property type="project" value="TreeGrafter"/>
</dbReference>
<dbReference type="PANTHER" id="PTHR45875">
    <property type="entry name" value="METHYLTRANSFERASE N6AMT1"/>
    <property type="match status" value="1"/>
</dbReference>
<evidence type="ECO:0000256" key="2">
    <source>
        <dbReference type="ARBA" id="ARBA00022679"/>
    </source>
</evidence>
<dbReference type="InterPro" id="IPR052190">
    <property type="entry name" value="Euk-Arch_PrmC-MTase"/>
</dbReference>
<dbReference type="Proteomes" id="UP000230607">
    <property type="component" value="Chromosome 1"/>
</dbReference>
<gene>
    <name evidence="5" type="ORF">NCS_11410</name>
</gene>
<dbReference type="GO" id="GO:0032259">
    <property type="term" value="P:methylation"/>
    <property type="evidence" value="ECO:0007669"/>
    <property type="project" value="UniProtKB-KW"/>
</dbReference>
<evidence type="ECO:0000313" key="5">
    <source>
        <dbReference type="EMBL" id="SMH71598.1"/>
    </source>
</evidence>
<organism evidence="5 6">
    <name type="scientific">Candidatus Nitrosotalea okcheonensis</name>
    <dbReference type="NCBI Taxonomy" id="1903276"/>
    <lineage>
        <taxon>Archaea</taxon>
        <taxon>Nitrososphaerota</taxon>
        <taxon>Nitrososphaeria</taxon>
        <taxon>Nitrosotaleales</taxon>
        <taxon>Nitrosotaleaceae</taxon>
        <taxon>Nitrosotalea</taxon>
    </lineage>
</organism>
<protein>
    <recommendedName>
        <fullName evidence="4">Methyltransferase small domain-containing protein</fullName>
    </recommendedName>
</protein>
<feature type="domain" description="Methyltransferase small" evidence="4">
    <location>
        <begin position="17"/>
        <end position="161"/>
    </location>
</feature>
<dbReference type="AlphaFoldDB" id="A0A2H1FFR7"/>
<accession>A0A2H1FFR7</accession>
<dbReference type="CDD" id="cd02440">
    <property type="entry name" value="AdoMet_MTases"/>
    <property type="match status" value="1"/>
</dbReference>
<dbReference type="OrthoDB" id="27149at2157"/>
<dbReference type="SUPFAM" id="SSF53335">
    <property type="entry name" value="S-adenosyl-L-methionine-dependent methyltransferases"/>
    <property type="match status" value="1"/>
</dbReference>
<dbReference type="Gene3D" id="3.40.50.150">
    <property type="entry name" value="Vaccinia Virus protein VP39"/>
    <property type="match status" value="1"/>
</dbReference>
<dbReference type="RefSeq" id="WP_157927538.1">
    <property type="nucleotide sequence ID" value="NZ_LT841358.1"/>
</dbReference>
<reference evidence="6" key="1">
    <citation type="submission" date="2017-03" db="EMBL/GenBank/DDBJ databases">
        <authorList>
            <person name="Herbold C."/>
        </authorList>
    </citation>
    <scope>NUCLEOTIDE SEQUENCE [LARGE SCALE GENOMIC DNA]</scope>
</reference>
<dbReference type="NCBIfam" id="TIGR00537">
    <property type="entry name" value="hemK_rel_arch"/>
    <property type="match status" value="1"/>
</dbReference>
<dbReference type="InterPro" id="IPR007848">
    <property type="entry name" value="Small_mtfrase_dom"/>
</dbReference>
<dbReference type="InterPro" id="IPR004557">
    <property type="entry name" value="PrmC-related"/>
</dbReference>